<feature type="signal peptide" evidence="1">
    <location>
        <begin position="1"/>
        <end position="35"/>
    </location>
</feature>
<evidence type="ECO:0000313" key="2">
    <source>
        <dbReference type="EMBL" id="KDR13263.1"/>
    </source>
</evidence>
<gene>
    <name evidence="2" type="ORF">L798_12651</name>
</gene>
<name>A0A067R2N0_ZOONE</name>
<reference evidence="2 3" key="1">
    <citation type="journal article" date="2014" name="Nat. Commun.">
        <title>Molecular traces of alternative social organization in a termite genome.</title>
        <authorList>
            <person name="Terrapon N."/>
            <person name="Li C."/>
            <person name="Robertson H.M."/>
            <person name="Ji L."/>
            <person name="Meng X."/>
            <person name="Booth W."/>
            <person name="Chen Z."/>
            <person name="Childers C.P."/>
            <person name="Glastad K.M."/>
            <person name="Gokhale K."/>
            <person name="Gowin J."/>
            <person name="Gronenberg W."/>
            <person name="Hermansen R.A."/>
            <person name="Hu H."/>
            <person name="Hunt B.G."/>
            <person name="Huylmans A.K."/>
            <person name="Khalil S.M."/>
            <person name="Mitchell R.D."/>
            <person name="Munoz-Torres M.C."/>
            <person name="Mustard J.A."/>
            <person name="Pan H."/>
            <person name="Reese J.T."/>
            <person name="Scharf M.E."/>
            <person name="Sun F."/>
            <person name="Vogel H."/>
            <person name="Xiao J."/>
            <person name="Yang W."/>
            <person name="Yang Z."/>
            <person name="Yang Z."/>
            <person name="Zhou J."/>
            <person name="Zhu J."/>
            <person name="Brent C.S."/>
            <person name="Elsik C.G."/>
            <person name="Goodisman M.A."/>
            <person name="Liberles D.A."/>
            <person name="Roe R.M."/>
            <person name="Vargo E.L."/>
            <person name="Vilcinskas A."/>
            <person name="Wang J."/>
            <person name="Bornberg-Bauer E."/>
            <person name="Korb J."/>
            <person name="Zhang G."/>
            <person name="Liebig J."/>
        </authorList>
    </citation>
    <scope>NUCLEOTIDE SEQUENCE [LARGE SCALE GENOMIC DNA]</scope>
    <source>
        <tissue evidence="2">Whole organism</tissue>
    </source>
</reference>
<proteinExistence type="predicted"/>
<keyword evidence="3" id="KW-1185">Reference proteome</keyword>
<evidence type="ECO:0000313" key="3">
    <source>
        <dbReference type="Proteomes" id="UP000027135"/>
    </source>
</evidence>
<organism evidence="2 3">
    <name type="scientific">Zootermopsis nevadensis</name>
    <name type="common">Dampwood termite</name>
    <dbReference type="NCBI Taxonomy" id="136037"/>
    <lineage>
        <taxon>Eukaryota</taxon>
        <taxon>Metazoa</taxon>
        <taxon>Ecdysozoa</taxon>
        <taxon>Arthropoda</taxon>
        <taxon>Hexapoda</taxon>
        <taxon>Insecta</taxon>
        <taxon>Pterygota</taxon>
        <taxon>Neoptera</taxon>
        <taxon>Polyneoptera</taxon>
        <taxon>Dictyoptera</taxon>
        <taxon>Blattodea</taxon>
        <taxon>Blattoidea</taxon>
        <taxon>Termitoidae</taxon>
        <taxon>Termopsidae</taxon>
        <taxon>Zootermopsis</taxon>
    </lineage>
</organism>
<feature type="chain" id="PRO_5001644691" evidence="1">
    <location>
        <begin position="36"/>
        <end position="60"/>
    </location>
</feature>
<sequence>MVPSQGHSEVPPLFQQTLCPLLYFLFVLVADHPLAVSPQSDWLVQVDSQQQGSLHLYLIE</sequence>
<evidence type="ECO:0000256" key="1">
    <source>
        <dbReference type="SAM" id="SignalP"/>
    </source>
</evidence>
<dbReference type="EMBL" id="KK852956">
    <property type="protein sequence ID" value="KDR13263.1"/>
    <property type="molecule type" value="Genomic_DNA"/>
</dbReference>
<dbReference type="Proteomes" id="UP000027135">
    <property type="component" value="Unassembled WGS sequence"/>
</dbReference>
<protein>
    <submittedName>
        <fullName evidence="2">Uncharacterized protein</fullName>
    </submittedName>
</protein>
<dbReference type="InParanoid" id="A0A067R2N0"/>
<dbReference type="AlphaFoldDB" id="A0A067R2N0"/>
<keyword evidence="1" id="KW-0732">Signal</keyword>
<accession>A0A067R2N0</accession>